<evidence type="ECO:0000256" key="3">
    <source>
        <dbReference type="ARBA" id="ARBA00022519"/>
    </source>
</evidence>
<keyword evidence="6 7" id="KW-0012">Acyltransferase</keyword>
<evidence type="ECO:0000256" key="1">
    <source>
        <dbReference type="ARBA" id="ARBA00004533"/>
    </source>
</evidence>
<dbReference type="GO" id="GO:0005886">
    <property type="term" value="C:plasma membrane"/>
    <property type="evidence" value="ECO:0007669"/>
    <property type="project" value="UniProtKB-SubCell"/>
</dbReference>
<dbReference type="AlphaFoldDB" id="A0A845UV99"/>
<keyword evidence="5" id="KW-0472">Membrane</keyword>
<evidence type="ECO:0000256" key="4">
    <source>
        <dbReference type="ARBA" id="ARBA00022679"/>
    </source>
</evidence>
<keyword evidence="4 7" id="KW-0808">Transferase</keyword>
<dbReference type="GO" id="GO:0009247">
    <property type="term" value="P:glycolipid biosynthetic process"/>
    <property type="evidence" value="ECO:0007669"/>
    <property type="project" value="UniProtKB-ARBA"/>
</dbReference>
<evidence type="ECO:0000256" key="2">
    <source>
        <dbReference type="ARBA" id="ARBA00022475"/>
    </source>
</evidence>
<dbReference type="Pfam" id="PF03279">
    <property type="entry name" value="Lip_A_acyltrans"/>
    <property type="match status" value="1"/>
</dbReference>
<evidence type="ECO:0000313" key="7">
    <source>
        <dbReference type="EMBL" id="NDY95763.1"/>
    </source>
</evidence>
<gene>
    <name evidence="7" type="ORF">G3I74_08490</name>
</gene>
<dbReference type="GO" id="GO:0016746">
    <property type="term" value="F:acyltransferase activity"/>
    <property type="evidence" value="ECO:0007669"/>
    <property type="project" value="UniProtKB-KW"/>
</dbReference>
<dbReference type="PIRSF" id="PIRSF026649">
    <property type="entry name" value="MsbB"/>
    <property type="match status" value="1"/>
</dbReference>
<dbReference type="PANTHER" id="PTHR30606">
    <property type="entry name" value="LIPID A BIOSYNTHESIS LAUROYL ACYLTRANSFERASE"/>
    <property type="match status" value="1"/>
</dbReference>
<evidence type="ECO:0000313" key="8">
    <source>
        <dbReference type="Proteomes" id="UP000484885"/>
    </source>
</evidence>
<organism evidence="7 8">
    <name type="scientific">Wenzhouxiangella limi</name>
    <dbReference type="NCBI Taxonomy" id="2707351"/>
    <lineage>
        <taxon>Bacteria</taxon>
        <taxon>Pseudomonadati</taxon>
        <taxon>Pseudomonadota</taxon>
        <taxon>Gammaproteobacteria</taxon>
        <taxon>Chromatiales</taxon>
        <taxon>Wenzhouxiangellaceae</taxon>
        <taxon>Wenzhouxiangella</taxon>
    </lineage>
</organism>
<keyword evidence="2" id="KW-1003">Cell membrane</keyword>
<evidence type="ECO:0000256" key="6">
    <source>
        <dbReference type="ARBA" id="ARBA00023315"/>
    </source>
</evidence>
<comment type="caution">
    <text evidence="7">The sequence shown here is derived from an EMBL/GenBank/DDBJ whole genome shotgun (WGS) entry which is preliminary data.</text>
</comment>
<dbReference type="PANTHER" id="PTHR30606:SF10">
    <property type="entry name" value="PHOSPHATIDYLINOSITOL MANNOSIDE ACYLTRANSFERASE"/>
    <property type="match status" value="1"/>
</dbReference>
<dbReference type="CDD" id="cd07984">
    <property type="entry name" value="LPLAT_LABLAT-like"/>
    <property type="match status" value="1"/>
</dbReference>
<keyword evidence="3" id="KW-0997">Cell inner membrane</keyword>
<dbReference type="EMBL" id="JAAGSC010000040">
    <property type="protein sequence ID" value="NDY95763.1"/>
    <property type="molecule type" value="Genomic_DNA"/>
</dbReference>
<name>A0A845UV99_9GAMM</name>
<proteinExistence type="predicted"/>
<dbReference type="RefSeq" id="WP_164211144.1">
    <property type="nucleotide sequence ID" value="NZ_JAAGSC010000040.1"/>
</dbReference>
<dbReference type="InterPro" id="IPR004960">
    <property type="entry name" value="LipA_acyltrans"/>
</dbReference>
<keyword evidence="8" id="KW-1185">Reference proteome</keyword>
<accession>A0A845UV99</accession>
<protein>
    <submittedName>
        <fullName evidence="7">Lysophospholipid acyltransferase family protein</fullName>
    </submittedName>
</protein>
<reference evidence="7 8" key="1">
    <citation type="submission" date="2020-02" db="EMBL/GenBank/DDBJ databases">
        <authorList>
            <person name="Zhang X.-Y."/>
        </authorList>
    </citation>
    <scope>NUCLEOTIDE SEQUENCE [LARGE SCALE GENOMIC DNA]</scope>
    <source>
        <strain evidence="7 8">C33</strain>
    </source>
</reference>
<evidence type="ECO:0000256" key="5">
    <source>
        <dbReference type="ARBA" id="ARBA00023136"/>
    </source>
</evidence>
<dbReference type="Proteomes" id="UP000484885">
    <property type="component" value="Unassembled WGS sequence"/>
</dbReference>
<sequence length="301" mass="33099">MNTGRLKVGLLTTLSRVLGWMPLRLLHAGAVPAAWLLGKLPWQKHAVVRRNLSVCFPEKSGGQQRRLAQAQRVELLRLASELGALAGWSGERLTRHLAQVNGWQDVQTALDNGRGVLMVTGHLGNWEILNLELSRRVDMVTLYRAPDDPALDAFISAARTRFGGRVAASGSAAMRQLLRQLRAGGAVGVAADIQPKRGDGVFVPFLGVPALTMTLVHRLARKTGCAVIFCHALRLPRGRGWALHFQSAPPEILDPDPARALQPMNDWLSAGIRAEPAQYLWIYKRFSKRPIPGGPRFYPKS</sequence>
<comment type="subcellular location">
    <subcellularLocation>
        <location evidence="1">Cell inner membrane</location>
    </subcellularLocation>
</comment>